<evidence type="ECO:0000313" key="2">
    <source>
        <dbReference type="EMBL" id="ROR80078.1"/>
    </source>
</evidence>
<keyword evidence="1" id="KW-0812">Transmembrane</keyword>
<dbReference type="RefSeq" id="WP_143736427.1">
    <property type="nucleotide sequence ID" value="NZ_FXAP01000002.1"/>
</dbReference>
<gene>
    <name evidence="2" type="ORF">EDD42_0111</name>
</gene>
<feature type="transmembrane region" description="Helical" evidence="1">
    <location>
        <begin position="16"/>
        <end position="34"/>
    </location>
</feature>
<name>A0A3N2BXW7_9MICO</name>
<reference evidence="2 3" key="1">
    <citation type="submission" date="2018-11" db="EMBL/GenBank/DDBJ databases">
        <title>Sequencing the genomes of 1000 actinobacteria strains.</title>
        <authorList>
            <person name="Klenk H.-P."/>
        </authorList>
    </citation>
    <scope>NUCLEOTIDE SEQUENCE [LARGE SCALE GENOMIC DNA]</scope>
    <source>
        <strain evidence="2 3">DSM 14012</strain>
    </source>
</reference>
<sequence>MLRAPGFSDGMKSAGAAPWVRLGFLAILALILGFNPSMPLPLKLVALSLVVLNLVLTLLKWRAARQRRSLPEDGDPS</sequence>
<feature type="transmembrane region" description="Helical" evidence="1">
    <location>
        <begin position="40"/>
        <end position="59"/>
    </location>
</feature>
<dbReference type="AlphaFoldDB" id="A0A3N2BXW7"/>
<protein>
    <submittedName>
        <fullName evidence="2">Uncharacterized protein</fullName>
    </submittedName>
</protein>
<keyword evidence="1" id="KW-1133">Transmembrane helix</keyword>
<evidence type="ECO:0000313" key="3">
    <source>
        <dbReference type="Proteomes" id="UP000266915"/>
    </source>
</evidence>
<dbReference type="EMBL" id="RKHL01000001">
    <property type="protein sequence ID" value="ROR80078.1"/>
    <property type="molecule type" value="Genomic_DNA"/>
</dbReference>
<accession>A0A3N2BXW7</accession>
<keyword evidence="1" id="KW-0472">Membrane</keyword>
<dbReference type="Proteomes" id="UP000266915">
    <property type="component" value="Unassembled WGS sequence"/>
</dbReference>
<evidence type="ECO:0000256" key="1">
    <source>
        <dbReference type="SAM" id="Phobius"/>
    </source>
</evidence>
<proteinExistence type="predicted"/>
<keyword evidence="3" id="KW-1185">Reference proteome</keyword>
<comment type="caution">
    <text evidence="2">The sequence shown here is derived from an EMBL/GenBank/DDBJ whole genome shotgun (WGS) entry which is preliminary data.</text>
</comment>
<organism evidence="2 3">
    <name type="scientific">Plantibacter flavus</name>
    <dbReference type="NCBI Taxonomy" id="150123"/>
    <lineage>
        <taxon>Bacteria</taxon>
        <taxon>Bacillati</taxon>
        <taxon>Actinomycetota</taxon>
        <taxon>Actinomycetes</taxon>
        <taxon>Micrococcales</taxon>
        <taxon>Microbacteriaceae</taxon>
        <taxon>Plantibacter</taxon>
    </lineage>
</organism>